<feature type="zinc finger region" description="C3H1-type" evidence="17">
    <location>
        <begin position="288"/>
        <end position="317"/>
    </location>
</feature>
<dbReference type="EC" id="2.3.2.27" evidence="5"/>
<dbReference type="InterPro" id="IPR001841">
    <property type="entry name" value="Znf_RING"/>
</dbReference>
<evidence type="ECO:0000256" key="6">
    <source>
        <dbReference type="ARBA" id="ARBA00022490"/>
    </source>
</evidence>
<keyword evidence="13 17" id="KW-0862">Zinc</keyword>
<evidence type="ECO:0000256" key="1">
    <source>
        <dbReference type="ARBA" id="ARBA00000900"/>
    </source>
</evidence>
<feature type="zinc finger region" description="C3H1-type" evidence="17">
    <location>
        <begin position="133"/>
        <end position="160"/>
    </location>
</feature>
<dbReference type="Pfam" id="PF14608">
    <property type="entry name" value="zf-CCCH_2"/>
    <property type="match status" value="1"/>
</dbReference>
<keyword evidence="9" id="KW-0677">Repeat</keyword>
<evidence type="ECO:0000256" key="16">
    <source>
        <dbReference type="ARBA" id="ARBA00030863"/>
    </source>
</evidence>
<dbReference type="GO" id="GO:0061630">
    <property type="term" value="F:ubiquitin protein ligase activity"/>
    <property type="evidence" value="ECO:0007669"/>
    <property type="project" value="UniProtKB-EC"/>
</dbReference>
<feature type="domain" description="RING-type" evidence="19">
    <location>
        <begin position="206"/>
        <end position="259"/>
    </location>
</feature>
<keyword evidence="12" id="KW-0833">Ubl conjugation pathway</keyword>
<sequence length="381" mass="42840">MQVRIIRCIHYSGGITTHGRLSMILEVSPSVYDHVKPPGRAGAVPADPSNRSSVPGVSGAAGPGPPQNTSKQPRKTPVLRDRALVSGAFGADAAEPGVCWELSDGSDHTPHSYLDAIRSGLEDSAVGVDPTDQTLARLCPFLEAGQCHYGQSCPYVHGEVCEVCDRRVLHPHDPEQRAEHHKMCMAAFERDMERAFAAQQSQDKQCKICLDVVYEKPSVSERRFGILSNCCHTYCLNCIRQWRCQHFHNQIRKSCPECRVVSEFVIPSMYWVEDQEEKDRLIEQFKSAVSKKPCKYFDQGRGTCPFGANCFYKHELPDGSRAEPEKPRKQLGAEGNVRFLNSVRLWDFIEEREQRSITHTEDEVNELGELFMQLSARADPH</sequence>
<dbReference type="InterPro" id="IPR013083">
    <property type="entry name" value="Znf_RING/FYVE/PHD"/>
</dbReference>
<dbReference type="GO" id="GO:0008270">
    <property type="term" value="F:zinc ion binding"/>
    <property type="evidence" value="ECO:0007669"/>
    <property type="project" value="UniProtKB-KW"/>
</dbReference>
<evidence type="ECO:0000256" key="12">
    <source>
        <dbReference type="ARBA" id="ARBA00022786"/>
    </source>
</evidence>
<keyword evidence="6" id="KW-0963">Cytoplasm</keyword>
<dbReference type="InterPro" id="IPR000571">
    <property type="entry name" value="Znf_CCCH"/>
</dbReference>
<evidence type="ECO:0000256" key="3">
    <source>
        <dbReference type="ARBA" id="ARBA00004496"/>
    </source>
</evidence>
<proteinExistence type="predicted"/>
<evidence type="ECO:0000256" key="2">
    <source>
        <dbReference type="ARBA" id="ARBA00004123"/>
    </source>
</evidence>
<dbReference type="GO" id="GO:0030154">
    <property type="term" value="P:cell differentiation"/>
    <property type="evidence" value="ECO:0007669"/>
    <property type="project" value="UniProtKB-KW"/>
</dbReference>
<evidence type="ECO:0000256" key="14">
    <source>
        <dbReference type="ARBA" id="ARBA00023242"/>
    </source>
</evidence>
<evidence type="ECO:0000256" key="15">
    <source>
        <dbReference type="ARBA" id="ARBA00029530"/>
    </source>
</evidence>
<comment type="pathway">
    <text evidence="4">Protein modification; protein ubiquitination.</text>
</comment>
<dbReference type="SMART" id="SM00184">
    <property type="entry name" value="RING"/>
    <property type="match status" value="1"/>
</dbReference>
<dbReference type="EMBL" id="SRMA01025209">
    <property type="protein sequence ID" value="TRY97789.1"/>
    <property type="molecule type" value="Genomic_DNA"/>
</dbReference>
<keyword evidence="14" id="KW-0539">Nucleus</keyword>
<evidence type="ECO:0000313" key="21">
    <source>
        <dbReference type="EMBL" id="TRY97789.1"/>
    </source>
</evidence>
<evidence type="ECO:0000256" key="13">
    <source>
        <dbReference type="ARBA" id="ARBA00022833"/>
    </source>
</evidence>
<evidence type="ECO:0000259" key="19">
    <source>
        <dbReference type="PROSITE" id="PS50089"/>
    </source>
</evidence>
<feature type="region of interest" description="Disordered" evidence="18">
    <location>
        <begin position="36"/>
        <end position="78"/>
    </location>
</feature>
<dbReference type="AlphaFoldDB" id="A0A553R6H7"/>
<comment type="subcellular location">
    <subcellularLocation>
        <location evidence="3">Cytoplasm</location>
    </subcellularLocation>
    <subcellularLocation>
        <location evidence="2">Nucleus</location>
    </subcellularLocation>
</comment>
<evidence type="ECO:0000313" key="22">
    <source>
        <dbReference type="Proteomes" id="UP000316079"/>
    </source>
</evidence>
<feature type="domain" description="C3H1-type" evidence="20">
    <location>
        <begin position="288"/>
        <end position="317"/>
    </location>
</feature>
<dbReference type="InterPro" id="IPR017907">
    <property type="entry name" value="Znf_RING_CS"/>
</dbReference>
<dbReference type="FunFam" id="3.30.40.10:FF:000117">
    <property type="entry name" value="Probable E3 ubiquitin-protein ligase makorin-1"/>
    <property type="match status" value="1"/>
</dbReference>
<dbReference type="OrthoDB" id="411372at2759"/>
<keyword evidence="11" id="KW-0221">Differentiation</keyword>
<dbReference type="Proteomes" id="UP000316079">
    <property type="component" value="Unassembled WGS sequence"/>
</dbReference>
<feature type="domain" description="C3H1-type" evidence="20">
    <location>
        <begin position="133"/>
        <end position="160"/>
    </location>
</feature>
<dbReference type="GO" id="GO:0000209">
    <property type="term" value="P:protein polyubiquitination"/>
    <property type="evidence" value="ECO:0007669"/>
    <property type="project" value="InterPro"/>
</dbReference>
<comment type="catalytic activity">
    <reaction evidence="1">
        <text>S-ubiquitinyl-[E2 ubiquitin-conjugating enzyme]-L-cysteine + [acceptor protein]-L-lysine = [E2 ubiquitin-conjugating enzyme]-L-cysteine + N(6)-ubiquitinyl-[acceptor protein]-L-lysine.</text>
        <dbReference type="EC" id="2.3.2.27"/>
    </reaction>
</comment>
<keyword evidence="8 17" id="KW-0479">Metal-binding</keyword>
<keyword evidence="7" id="KW-0808">Transferase</keyword>
<evidence type="ECO:0000259" key="20">
    <source>
        <dbReference type="PROSITE" id="PS50103"/>
    </source>
</evidence>
<protein>
    <recommendedName>
        <fullName evidence="15">E3 ubiquitin-protein ligase makorin-2</fullName>
        <ecNumber evidence="5">2.3.2.27</ecNumber>
    </recommendedName>
    <alternativeName>
        <fullName evidence="16">RING-type E3 ubiquitin transferase makorin-2</fullName>
    </alternativeName>
</protein>
<dbReference type="Gene3D" id="3.30.40.10">
    <property type="entry name" value="Zinc/RING finger domain, C3HC4 (zinc finger)"/>
    <property type="match status" value="1"/>
</dbReference>
<keyword evidence="10 17" id="KW-0863">Zinc-finger</keyword>
<evidence type="ECO:0000256" key="8">
    <source>
        <dbReference type="ARBA" id="ARBA00022723"/>
    </source>
</evidence>
<evidence type="ECO:0000256" key="9">
    <source>
        <dbReference type="ARBA" id="ARBA00022737"/>
    </source>
</evidence>
<evidence type="ECO:0000256" key="5">
    <source>
        <dbReference type="ARBA" id="ARBA00012483"/>
    </source>
</evidence>
<dbReference type="GO" id="GO:0005737">
    <property type="term" value="C:cytoplasm"/>
    <property type="evidence" value="ECO:0007669"/>
    <property type="project" value="UniProtKB-SubCell"/>
</dbReference>
<keyword evidence="22" id="KW-1185">Reference proteome</keyword>
<evidence type="ECO:0000256" key="7">
    <source>
        <dbReference type="ARBA" id="ARBA00022679"/>
    </source>
</evidence>
<dbReference type="UniPathway" id="UPA00143"/>
<dbReference type="SUPFAM" id="SSF57850">
    <property type="entry name" value="RING/U-box"/>
    <property type="match status" value="1"/>
</dbReference>
<evidence type="ECO:0000256" key="17">
    <source>
        <dbReference type="PROSITE-ProRule" id="PRU00723"/>
    </source>
</evidence>
<accession>A0A553R6H7</accession>
<evidence type="ECO:0000256" key="4">
    <source>
        <dbReference type="ARBA" id="ARBA00004906"/>
    </source>
</evidence>
<gene>
    <name evidence="21" type="ORF">DNTS_008284</name>
</gene>
<dbReference type="PROSITE" id="PS00518">
    <property type="entry name" value="ZF_RING_1"/>
    <property type="match status" value="1"/>
</dbReference>
<evidence type="ECO:0000256" key="11">
    <source>
        <dbReference type="ARBA" id="ARBA00022782"/>
    </source>
</evidence>
<dbReference type="PROSITE" id="PS50089">
    <property type="entry name" value="ZF_RING_2"/>
    <property type="match status" value="1"/>
</dbReference>
<comment type="caution">
    <text evidence="21">The sequence shown here is derived from an EMBL/GenBank/DDBJ whole genome shotgun (WGS) entry which is preliminary data.</text>
</comment>
<evidence type="ECO:0000256" key="18">
    <source>
        <dbReference type="SAM" id="MobiDB-lite"/>
    </source>
</evidence>
<dbReference type="GO" id="GO:0005634">
    <property type="term" value="C:nucleus"/>
    <property type="evidence" value="ECO:0007669"/>
    <property type="project" value="UniProtKB-SubCell"/>
</dbReference>
<reference evidence="21 22" key="1">
    <citation type="journal article" date="2019" name="Sci. Data">
        <title>Hybrid genome assembly and annotation of Danionella translucida.</title>
        <authorList>
            <person name="Kadobianskyi M."/>
            <person name="Schulze L."/>
            <person name="Schuelke M."/>
            <person name="Judkewitz B."/>
        </authorList>
    </citation>
    <scope>NUCLEOTIDE SEQUENCE [LARGE SCALE GENOMIC DNA]</scope>
    <source>
        <strain evidence="21 22">Bolton</strain>
    </source>
</reference>
<dbReference type="InterPro" id="IPR045072">
    <property type="entry name" value="MKRN-like"/>
</dbReference>
<evidence type="ECO:0000256" key="10">
    <source>
        <dbReference type="ARBA" id="ARBA00022771"/>
    </source>
</evidence>
<dbReference type="PANTHER" id="PTHR11224">
    <property type="entry name" value="MAKORIN-RELATED"/>
    <property type="match status" value="1"/>
</dbReference>
<dbReference type="PANTHER" id="PTHR11224:SF17">
    <property type="entry name" value="E3 UBIQUITIN-PROTEIN LIGASE MAKORIN-2"/>
    <property type="match status" value="1"/>
</dbReference>
<dbReference type="PROSITE" id="PS50103">
    <property type="entry name" value="ZF_C3H1"/>
    <property type="match status" value="2"/>
</dbReference>
<organism evidence="21 22">
    <name type="scientific">Danionella cerebrum</name>
    <dbReference type="NCBI Taxonomy" id="2873325"/>
    <lineage>
        <taxon>Eukaryota</taxon>
        <taxon>Metazoa</taxon>
        <taxon>Chordata</taxon>
        <taxon>Craniata</taxon>
        <taxon>Vertebrata</taxon>
        <taxon>Euteleostomi</taxon>
        <taxon>Actinopterygii</taxon>
        <taxon>Neopterygii</taxon>
        <taxon>Teleostei</taxon>
        <taxon>Ostariophysi</taxon>
        <taxon>Cypriniformes</taxon>
        <taxon>Danionidae</taxon>
        <taxon>Danioninae</taxon>
        <taxon>Danionella</taxon>
    </lineage>
</organism>
<dbReference type="STRING" id="623744.A0A553R6H7"/>
<name>A0A553R6H7_9TELE</name>
<dbReference type="SMART" id="SM00356">
    <property type="entry name" value="ZnF_C3H1"/>
    <property type="match status" value="2"/>
</dbReference>
<dbReference type="Pfam" id="PF00642">
    <property type="entry name" value="zf-CCCH"/>
    <property type="match status" value="1"/>
</dbReference>